<gene>
    <name evidence="3" type="ORF">MA16_Dca006741</name>
</gene>
<dbReference type="OrthoDB" id="1931230at2759"/>
<dbReference type="AlphaFoldDB" id="A0A2I0W908"/>
<accession>A0A2I0W908</accession>
<keyword evidence="4" id="KW-1185">Reference proteome</keyword>
<evidence type="ECO:0000313" key="4">
    <source>
        <dbReference type="Proteomes" id="UP000233837"/>
    </source>
</evidence>
<evidence type="ECO:0008006" key="5">
    <source>
        <dbReference type="Google" id="ProtNLM"/>
    </source>
</evidence>
<evidence type="ECO:0000313" key="3">
    <source>
        <dbReference type="EMBL" id="PKU72148.1"/>
    </source>
</evidence>
<dbReference type="PANTHER" id="PTHR33740:SF1">
    <property type="entry name" value="SLH DOMAIN PROTEIN"/>
    <property type="match status" value="1"/>
</dbReference>
<proteinExistence type="predicted"/>
<dbReference type="EMBL" id="KZ502843">
    <property type="protein sequence ID" value="PKU72148.1"/>
    <property type="molecule type" value="Genomic_DNA"/>
</dbReference>
<reference evidence="3 4" key="1">
    <citation type="journal article" date="2016" name="Sci. Rep.">
        <title>The Dendrobium catenatum Lindl. genome sequence provides insights into polysaccharide synthase, floral development and adaptive evolution.</title>
        <authorList>
            <person name="Zhang G.Q."/>
            <person name="Xu Q."/>
            <person name="Bian C."/>
            <person name="Tsai W.C."/>
            <person name="Yeh C.M."/>
            <person name="Liu K.W."/>
            <person name="Yoshida K."/>
            <person name="Zhang L.S."/>
            <person name="Chang S.B."/>
            <person name="Chen F."/>
            <person name="Shi Y."/>
            <person name="Su Y.Y."/>
            <person name="Zhang Y.Q."/>
            <person name="Chen L.J."/>
            <person name="Yin Y."/>
            <person name="Lin M."/>
            <person name="Huang H."/>
            <person name="Deng H."/>
            <person name="Wang Z.W."/>
            <person name="Zhu S.L."/>
            <person name="Zhao X."/>
            <person name="Deng C."/>
            <person name="Niu S.C."/>
            <person name="Huang J."/>
            <person name="Wang M."/>
            <person name="Liu G.H."/>
            <person name="Yang H.J."/>
            <person name="Xiao X.J."/>
            <person name="Hsiao Y.Y."/>
            <person name="Wu W.L."/>
            <person name="Chen Y.Y."/>
            <person name="Mitsuda N."/>
            <person name="Ohme-Takagi M."/>
            <person name="Luo Y.B."/>
            <person name="Van de Peer Y."/>
            <person name="Liu Z.J."/>
        </authorList>
    </citation>
    <scope>NUCLEOTIDE SEQUENCE [LARGE SCALE GENOMIC DNA]</scope>
    <source>
        <tissue evidence="3">The whole plant</tissue>
    </source>
</reference>
<keyword evidence="2" id="KW-0812">Transmembrane</keyword>
<dbReference type="Proteomes" id="UP000233837">
    <property type="component" value="Unassembled WGS sequence"/>
</dbReference>
<keyword evidence="2" id="KW-0472">Membrane</keyword>
<keyword evidence="2" id="KW-1133">Transmembrane helix</keyword>
<name>A0A2I0W908_9ASPA</name>
<sequence>MRLDWSRVDPTAIIHSSDEPWNPSYREEMSFYLPFSSPPFLSCKVRTRTPTVFSPCNHYHACRFRWKRSFICALEGKLEASWIQLDGNSDEDGCGGWSVRGFDASNRTGLSRVILAGIGTSALTILLAALAYRSCLRKGFRVKFGAPLGIFHNPLVPSAISEGPANITESVTPIIDVDPVESIEYKYGLLKHENKVPENKRIVVPVPADPTQLEALHVLKMLKIIDYDASADDLCTRREYARWLVKANCVLERKTKHRIVPTYLIAGSVSPAFDDVNVNDSDFWCIQALGEAGIVSSRLSSSNSSSLSDIEKSNEEERFYFFPNNFISRLDLVNWRALLEYSISSDLKEKISRTKPPLSDLSARNLEPQLVMDLLSGDGSIVTRTFGNIRRLQPDKPVTKAQAAVALTGGRMADAIRAELSRLEAEELSRLAEMEEIRLELIHSGVIKKHWEEKLSEEKKLGLQVERDLESSLFELEIEKTAEDERLDDYMKEKTALECQRQLLCSLKKEVDEMNQKLENERVSFMAEKQNLESQLNDLHEGKDAVFEARSALEAEKEAIQMLRTWVEEEAWHIRSRASVLEQAIQRWKVTDTALSDQ</sequence>
<feature type="coiled-coil region" evidence="1">
    <location>
        <begin position="508"/>
        <end position="535"/>
    </location>
</feature>
<protein>
    <recommendedName>
        <fullName evidence="5">SLH domain-containing protein</fullName>
    </recommendedName>
</protein>
<reference evidence="3 4" key="2">
    <citation type="journal article" date="2017" name="Nature">
        <title>The Apostasia genome and the evolution of orchids.</title>
        <authorList>
            <person name="Zhang G.Q."/>
            <person name="Liu K.W."/>
            <person name="Li Z."/>
            <person name="Lohaus R."/>
            <person name="Hsiao Y.Y."/>
            <person name="Niu S.C."/>
            <person name="Wang J.Y."/>
            <person name="Lin Y.C."/>
            <person name="Xu Q."/>
            <person name="Chen L.J."/>
            <person name="Yoshida K."/>
            <person name="Fujiwara S."/>
            <person name="Wang Z.W."/>
            <person name="Zhang Y.Q."/>
            <person name="Mitsuda N."/>
            <person name="Wang M."/>
            <person name="Liu G.H."/>
            <person name="Pecoraro L."/>
            <person name="Huang H.X."/>
            <person name="Xiao X.J."/>
            <person name="Lin M."/>
            <person name="Wu X.Y."/>
            <person name="Wu W.L."/>
            <person name="Chen Y.Y."/>
            <person name="Chang S.B."/>
            <person name="Sakamoto S."/>
            <person name="Ohme-Takagi M."/>
            <person name="Yagi M."/>
            <person name="Zeng S.J."/>
            <person name="Shen C.Y."/>
            <person name="Yeh C.M."/>
            <person name="Luo Y.B."/>
            <person name="Tsai W.C."/>
            <person name="Van de Peer Y."/>
            <person name="Liu Z.J."/>
        </authorList>
    </citation>
    <scope>NUCLEOTIDE SEQUENCE [LARGE SCALE GENOMIC DNA]</scope>
    <source>
        <tissue evidence="3">The whole plant</tissue>
    </source>
</reference>
<evidence type="ECO:0000256" key="2">
    <source>
        <dbReference type="SAM" id="Phobius"/>
    </source>
</evidence>
<feature type="transmembrane region" description="Helical" evidence="2">
    <location>
        <begin position="113"/>
        <end position="132"/>
    </location>
</feature>
<keyword evidence="1" id="KW-0175">Coiled coil</keyword>
<dbReference type="PANTHER" id="PTHR33740">
    <property type="entry name" value="GPI-ANCHORED ADHESIN-LIKE PROTEIN"/>
    <property type="match status" value="1"/>
</dbReference>
<organism evidence="3 4">
    <name type="scientific">Dendrobium catenatum</name>
    <dbReference type="NCBI Taxonomy" id="906689"/>
    <lineage>
        <taxon>Eukaryota</taxon>
        <taxon>Viridiplantae</taxon>
        <taxon>Streptophyta</taxon>
        <taxon>Embryophyta</taxon>
        <taxon>Tracheophyta</taxon>
        <taxon>Spermatophyta</taxon>
        <taxon>Magnoliopsida</taxon>
        <taxon>Liliopsida</taxon>
        <taxon>Asparagales</taxon>
        <taxon>Orchidaceae</taxon>
        <taxon>Epidendroideae</taxon>
        <taxon>Malaxideae</taxon>
        <taxon>Dendrobiinae</taxon>
        <taxon>Dendrobium</taxon>
    </lineage>
</organism>
<evidence type="ECO:0000256" key="1">
    <source>
        <dbReference type="SAM" id="Coils"/>
    </source>
</evidence>